<evidence type="ECO:0000259" key="2">
    <source>
        <dbReference type="Pfam" id="PF09990"/>
    </source>
</evidence>
<evidence type="ECO:0000256" key="1">
    <source>
        <dbReference type="SAM" id="Phobius"/>
    </source>
</evidence>
<dbReference type="InterPro" id="IPR019251">
    <property type="entry name" value="DUF2231_TM"/>
</dbReference>
<organism evidence="3 4">
    <name type="scientific">Microbulbifer marinus</name>
    <dbReference type="NCBI Taxonomy" id="658218"/>
    <lineage>
        <taxon>Bacteria</taxon>
        <taxon>Pseudomonadati</taxon>
        <taxon>Pseudomonadota</taxon>
        <taxon>Gammaproteobacteria</taxon>
        <taxon>Cellvibrionales</taxon>
        <taxon>Microbulbiferaceae</taxon>
        <taxon>Microbulbifer</taxon>
    </lineage>
</organism>
<evidence type="ECO:0000313" key="4">
    <source>
        <dbReference type="Proteomes" id="UP000198658"/>
    </source>
</evidence>
<dbReference type="OrthoDB" id="2873672at2"/>
<dbReference type="AlphaFoldDB" id="A0A1H3XGD0"/>
<feature type="transmembrane region" description="Helical" evidence="1">
    <location>
        <begin position="104"/>
        <end position="125"/>
    </location>
</feature>
<dbReference type="Proteomes" id="UP000198658">
    <property type="component" value="Unassembled WGS sequence"/>
</dbReference>
<keyword evidence="1" id="KW-1133">Transmembrane helix</keyword>
<feature type="transmembrane region" description="Helical" evidence="1">
    <location>
        <begin position="37"/>
        <end position="60"/>
    </location>
</feature>
<feature type="domain" description="DUF2231" evidence="2">
    <location>
        <begin position="2"/>
        <end position="133"/>
    </location>
</feature>
<keyword evidence="4" id="KW-1185">Reference proteome</keyword>
<dbReference type="RefSeq" id="WP_091386673.1">
    <property type="nucleotide sequence ID" value="NZ_FNQO01000001.1"/>
</dbReference>
<keyword evidence="1" id="KW-0472">Membrane</keyword>
<proteinExistence type="predicted"/>
<feature type="transmembrane region" description="Helical" evidence="1">
    <location>
        <begin position="72"/>
        <end position="92"/>
    </location>
</feature>
<keyword evidence="1" id="KW-0812">Transmembrane</keyword>
<evidence type="ECO:0000313" key="3">
    <source>
        <dbReference type="EMBL" id="SDZ98485.1"/>
    </source>
</evidence>
<gene>
    <name evidence="3" type="ORF">SAMN05216562_1535</name>
</gene>
<feature type="transmembrane region" description="Helical" evidence="1">
    <location>
        <begin position="12"/>
        <end position="31"/>
    </location>
</feature>
<protein>
    <submittedName>
        <fullName evidence="3">Uncharacterized membrane protein</fullName>
    </submittedName>
</protein>
<name>A0A1H3XGD0_9GAMM</name>
<reference evidence="4" key="1">
    <citation type="submission" date="2016-10" db="EMBL/GenBank/DDBJ databases">
        <authorList>
            <person name="Varghese N."/>
            <person name="Submissions S."/>
        </authorList>
    </citation>
    <scope>NUCLEOTIDE SEQUENCE [LARGE SCALE GENOMIC DNA]</scope>
    <source>
        <strain evidence="4">CGMCC 1.10657</strain>
    </source>
</reference>
<dbReference type="Pfam" id="PF09990">
    <property type="entry name" value="DUF2231"/>
    <property type="match status" value="1"/>
</dbReference>
<dbReference type="EMBL" id="FNQO01000001">
    <property type="protein sequence ID" value="SDZ98485.1"/>
    <property type="molecule type" value="Genomic_DNA"/>
</dbReference>
<dbReference type="STRING" id="658218.SAMN05216562_1535"/>
<sequence length="139" mass="15105">MGHRLHPALVHFPVACWSLAVVADFAGFWFGEPAWRWSSGLLAVGCGTAIVAMLAGILELAYVPEGPAMRIAYWHMGAMLCACALFCTRLLLRLEDLRALEPNTVSLLLDAGGFLCLTVGGWLGGKLVYHHGVWRSDSH</sequence>
<accession>A0A1H3XGD0</accession>